<dbReference type="InParanoid" id="A0A3N4M257"/>
<protein>
    <submittedName>
        <fullName evidence="2">Uncharacterized protein</fullName>
    </submittedName>
</protein>
<organism evidence="2 3">
    <name type="scientific">Terfezia boudieri ATCC MYA-4762</name>
    <dbReference type="NCBI Taxonomy" id="1051890"/>
    <lineage>
        <taxon>Eukaryota</taxon>
        <taxon>Fungi</taxon>
        <taxon>Dikarya</taxon>
        <taxon>Ascomycota</taxon>
        <taxon>Pezizomycotina</taxon>
        <taxon>Pezizomycetes</taxon>
        <taxon>Pezizales</taxon>
        <taxon>Pezizaceae</taxon>
        <taxon>Terfezia</taxon>
    </lineage>
</organism>
<reference evidence="2 3" key="1">
    <citation type="journal article" date="2018" name="Nat. Ecol. Evol.">
        <title>Pezizomycetes genomes reveal the molecular basis of ectomycorrhizal truffle lifestyle.</title>
        <authorList>
            <person name="Murat C."/>
            <person name="Payen T."/>
            <person name="Noel B."/>
            <person name="Kuo A."/>
            <person name="Morin E."/>
            <person name="Chen J."/>
            <person name="Kohler A."/>
            <person name="Krizsan K."/>
            <person name="Balestrini R."/>
            <person name="Da Silva C."/>
            <person name="Montanini B."/>
            <person name="Hainaut M."/>
            <person name="Levati E."/>
            <person name="Barry K.W."/>
            <person name="Belfiori B."/>
            <person name="Cichocki N."/>
            <person name="Clum A."/>
            <person name="Dockter R.B."/>
            <person name="Fauchery L."/>
            <person name="Guy J."/>
            <person name="Iotti M."/>
            <person name="Le Tacon F."/>
            <person name="Lindquist E.A."/>
            <person name="Lipzen A."/>
            <person name="Malagnac F."/>
            <person name="Mello A."/>
            <person name="Molinier V."/>
            <person name="Miyauchi S."/>
            <person name="Poulain J."/>
            <person name="Riccioni C."/>
            <person name="Rubini A."/>
            <person name="Sitrit Y."/>
            <person name="Splivallo R."/>
            <person name="Traeger S."/>
            <person name="Wang M."/>
            <person name="Zifcakova L."/>
            <person name="Wipf D."/>
            <person name="Zambonelli A."/>
            <person name="Paolocci F."/>
            <person name="Nowrousian M."/>
            <person name="Ottonello S."/>
            <person name="Baldrian P."/>
            <person name="Spatafora J.W."/>
            <person name="Henrissat B."/>
            <person name="Nagy L.G."/>
            <person name="Aury J.M."/>
            <person name="Wincker P."/>
            <person name="Grigoriev I.V."/>
            <person name="Bonfante P."/>
            <person name="Martin F.M."/>
        </authorList>
    </citation>
    <scope>NUCLEOTIDE SEQUENCE [LARGE SCALE GENOMIC DNA]</scope>
    <source>
        <strain evidence="2 3">ATCC MYA-4762</strain>
    </source>
</reference>
<gene>
    <name evidence="2" type="ORF">L211DRAFT_195910</name>
</gene>
<evidence type="ECO:0000256" key="1">
    <source>
        <dbReference type="SAM" id="MobiDB-lite"/>
    </source>
</evidence>
<dbReference type="AlphaFoldDB" id="A0A3N4M257"/>
<feature type="compositionally biased region" description="Acidic residues" evidence="1">
    <location>
        <begin position="57"/>
        <end position="66"/>
    </location>
</feature>
<accession>A0A3N4M257</accession>
<name>A0A3N4M257_9PEZI</name>
<dbReference type="OrthoDB" id="5501511at2759"/>
<dbReference type="Proteomes" id="UP000267821">
    <property type="component" value="Unassembled WGS sequence"/>
</dbReference>
<keyword evidence="3" id="KW-1185">Reference proteome</keyword>
<dbReference type="EMBL" id="ML121542">
    <property type="protein sequence ID" value="RPB24375.1"/>
    <property type="molecule type" value="Genomic_DNA"/>
</dbReference>
<feature type="region of interest" description="Disordered" evidence="1">
    <location>
        <begin position="1"/>
        <end position="70"/>
    </location>
</feature>
<evidence type="ECO:0000313" key="2">
    <source>
        <dbReference type="EMBL" id="RPB24375.1"/>
    </source>
</evidence>
<proteinExistence type="predicted"/>
<dbReference type="STRING" id="1051890.A0A3N4M257"/>
<feature type="region of interest" description="Disordered" evidence="1">
    <location>
        <begin position="142"/>
        <end position="169"/>
    </location>
</feature>
<evidence type="ECO:0000313" key="3">
    <source>
        <dbReference type="Proteomes" id="UP000267821"/>
    </source>
</evidence>
<sequence>MPGKGKRKDNPGKMDRVNPPLKTRIPVTDHPKAQHNTPKPSPRQPITTDHIMHDTSDTDSDTDTEDPVTPVNPVTAAALLFARQIVIHGGKGYASPSTKRAIWCLRELLAFIKGDVESVFSDKVFAELAQIFANSLDQGGAAWVNSTSPIPPTTTESSTQTTPPPQSPP</sequence>